<feature type="domain" description="Cytochrome c" evidence="5">
    <location>
        <begin position="35"/>
        <end position="116"/>
    </location>
</feature>
<evidence type="ECO:0000256" key="2">
    <source>
        <dbReference type="ARBA" id="ARBA00022723"/>
    </source>
</evidence>
<evidence type="ECO:0000256" key="3">
    <source>
        <dbReference type="ARBA" id="ARBA00023004"/>
    </source>
</evidence>
<dbReference type="InterPro" id="IPR036909">
    <property type="entry name" value="Cyt_c-like_dom_sf"/>
</dbReference>
<keyword evidence="1 4" id="KW-0349">Heme</keyword>
<dbReference type="InterPro" id="IPR009056">
    <property type="entry name" value="Cyt_c-like_dom"/>
</dbReference>
<evidence type="ECO:0000256" key="1">
    <source>
        <dbReference type="ARBA" id="ARBA00022617"/>
    </source>
</evidence>
<dbReference type="SUPFAM" id="SSF46626">
    <property type="entry name" value="Cytochrome c"/>
    <property type="match status" value="1"/>
</dbReference>
<keyword evidence="3 4" id="KW-0408">Iron</keyword>
<dbReference type="Pfam" id="PF00034">
    <property type="entry name" value="Cytochrom_C"/>
    <property type="match status" value="1"/>
</dbReference>
<accession>A0ABV2S5K3</accession>
<comment type="caution">
    <text evidence="6">The sequence shown here is derived from an EMBL/GenBank/DDBJ whole genome shotgun (WGS) entry which is preliminary data.</text>
</comment>
<gene>
    <name evidence="6" type="ORF">ABIF63_008575</name>
</gene>
<keyword evidence="2 4" id="KW-0479">Metal-binding</keyword>
<dbReference type="RefSeq" id="WP_207794742.1">
    <property type="nucleotide sequence ID" value="NZ_JBEPTQ010000002.1"/>
</dbReference>
<evidence type="ECO:0000313" key="6">
    <source>
        <dbReference type="EMBL" id="MET4724469.1"/>
    </source>
</evidence>
<sequence length="117" mass="12880">MEHDVRTLLRTERVVAAVGVVAAALLLFSGPTAASSVEQGRRLALLYCAKCHSTDKVSPSPLKIAPPFRTLHERYPIEMLQEALAEGIVTGHPTMPEFRFDADQVGDFMAFLKTLEQ</sequence>
<proteinExistence type="predicted"/>
<reference evidence="6 7" key="1">
    <citation type="submission" date="2024-06" db="EMBL/GenBank/DDBJ databases">
        <title>Genomic Encyclopedia of Type Strains, Phase V (KMG-V): Genome sequencing to study the core and pangenomes of soil and plant-associated prokaryotes.</title>
        <authorList>
            <person name="Whitman W."/>
        </authorList>
    </citation>
    <scope>NUCLEOTIDE SEQUENCE [LARGE SCALE GENOMIC DNA]</scope>
    <source>
        <strain evidence="6 7">USDA 160</strain>
    </source>
</reference>
<dbReference type="EMBL" id="JBEPTQ010000002">
    <property type="protein sequence ID" value="MET4724469.1"/>
    <property type="molecule type" value="Genomic_DNA"/>
</dbReference>
<name>A0ABV2S5K3_BRAJP</name>
<dbReference type="Proteomes" id="UP001549291">
    <property type="component" value="Unassembled WGS sequence"/>
</dbReference>
<protein>
    <submittedName>
        <fullName evidence="6">Cytochrome c553</fullName>
    </submittedName>
</protein>
<organism evidence="6 7">
    <name type="scientific">Bradyrhizobium japonicum</name>
    <dbReference type="NCBI Taxonomy" id="375"/>
    <lineage>
        <taxon>Bacteria</taxon>
        <taxon>Pseudomonadati</taxon>
        <taxon>Pseudomonadota</taxon>
        <taxon>Alphaproteobacteria</taxon>
        <taxon>Hyphomicrobiales</taxon>
        <taxon>Nitrobacteraceae</taxon>
        <taxon>Bradyrhizobium</taxon>
    </lineage>
</organism>
<dbReference type="PROSITE" id="PS51007">
    <property type="entry name" value="CYTC"/>
    <property type="match status" value="1"/>
</dbReference>
<evidence type="ECO:0000259" key="5">
    <source>
        <dbReference type="PROSITE" id="PS51007"/>
    </source>
</evidence>
<keyword evidence="7" id="KW-1185">Reference proteome</keyword>
<evidence type="ECO:0000256" key="4">
    <source>
        <dbReference type="PROSITE-ProRule" id="PRU00433"/>
    </source>
</evidence>
<evidence type="ECO:0000313" key="7">
    <source>
        <dbReference type="Proteomes" id="UP001549291"/>
    </source>
</evidence>
<dbReference type="Gene3D" id="1.10.760.10">
    <property type="entry name" value="Cytochrome c-like domain"/>
    <property type="match status" value="1"/>
</dbReference>